<name>A0AAV7RT09_PLEWA</name>
<dbReference type="Proteomes" id="UP001066276">
    <property type="component" value="Chromosome 5"/>
</dbReference>
<feature type="region of interest" description="Disordered" evidence="1">
    <location>
        <begin position="1"/>
        <end position="36"/>
    </location>
</feature>
<organism evidence="2 3">
    <name type="scientific">Pleurodeles waltl</name>
    <name type="common">Iberian ribbed newt</name>
    <dbReference type="NCBI Taxonomy" id="8319"/>
    <lineage>
        <taxon>Eukaryota</taxon>
        <taxon>Metazoa</taxon>
        <taxon>Chordata</taxon>
        <taxon>Craniata</taxon>
        <taxon>Vertebrata</taxon>
        <taxon>Euteleostomi</taxon>
        <taxon>Amphibia</taxon>
        <taxon>Batrachia</taxon>
        <taxon>Caudata</taxon>
        <taxon>Salamandroidea</taxon>
        <taxon>Salamandridae</taxon>
        <taxon>Pleurodelinae</taxon>
        <taxon>Pleurodeles</taxon>
    </lineage>
</organism>
<dbReference type="EMBL" id="JANPWB010000009">
    <property type="protein sequence ID" value="KAJ1155697.1"/>
    <property type="molecule type" value="Genomic_DNA"/>
</dbReference>
<protein>
    <submittedName>
        <fullName evidence="2">Uncharacterized protein</fullName>
    </submittedName>
</protein>
<keyword evidence="3" id="KW-1185">Reference proteome</keyword>
<accession>A0AAV7RT09</accession>
<gene>
    <name evidence="2" type="ORF">NDU88_008426</name>
</gene>
<proteinExistence type="predicted"/>
<reference evidence="2" key="1">
    <citation type="journal article" date="2022" name="bioRxiv">
        <title>Sequencing and chromosome-scale assembly of the giantPleurodeles waltlgenome.</title>
        <authorList>
            <person name="Brown T."/>
            <person name="Elewa A."/>
            <person name="Iarovenko S."/>
            <person name="Subramanian E."/>
            <person name="Araus A.J."/>
            <person name="Petzold A."/>
            <person name="Susuki M."/>
            <person name="Suzuki K.-i.T."/>
            <person name="Hayashi T."/>
            <person name="Toyoda A."/>
            <person name="Oliveira C."/>
            <person name="Osipova E."/>
            <person name="Leigh N.D."/>
            <person name="Simon A."/>
            <person name="Yun M.H."/>
        </authorList>
    </citation>
    <scope>NUCLEOTIDE SEQUENCE</scope>
    <source>
        <strain evidence="2">20211129_DDA</strain>
        <tissue evidence="2">Liver</tissue>
    </source>
</reference>
<evidence type="ECO:0000313" key="2">
    <source>
        <dbReference type="EMBL" id="KAJ1155697.1"/>
    </source>
</evidence>
<dbReference type="AlphaFoldDB" id="A0AAV7RT09"/>
<sequence>MHRASVQARFALSSHRRRTPRSSSPQEVHGVKPPQKHPLALPCRLRSVAPWGLCCVCPAAPSRAQSQCWAPLFVGAGPPEGTARSPLVLDSQRGGLGRIRELMQWNVGRLERRSDRRRHLVFFAALRRLQIRPQNSLPFGARPLKVSLGTPRTFSQTMGRVGGPLHFRLDRSGDR</sequence>
<evidence type="ECO:0000313" key="3">
    <source>
        <dbReference type="Proteomes" id="UP001066276"/>
    </source>
</evidence>
<comment type="caution">
    <text evidence="2">The sequence shown here is derived from an EMBL/GenBank/DDBJ whole genome shotgun (WGS) entry which is preliminary data.</text>
</comment>
<evidence type="ECO:0000256" key="1">
    <source>
        <dbReference type="SAM" id="MobiDB-lite"/>
    </source>
</evidence>